<proteinExistence type="predicted"/>
<dbReference type="PANTHER" id="PTHR24361:SF433">
    <property type="entry name" value="PROTEIN KINASE DOMAIN-CONTAINING PROTEIN"/>
    <property type="match status" value="1"/>
</dbReference>
<comment type="caution">
    <text evidence="10">The sequence shown here is derived from an EMBL/GenBank/DDBJ whole genome shotgun (WGS) entry which is preliminary data.</text>
</comment>
<evidence type="ECO:0000256" key="6">
    <source>
        <dbReference type="ARBA" id="ARBA00022840"/>
    </source>
</evidence>
<dbReference type="InterPro" id="IPR000719">
    <property type="entry name" value="Prot_kinase_dom"/>
</dbReference>
<evidence type="ECO:0000313" key="10">
    <source>
        <dbReference type="EMBL" id="KAF4237465.1"/>
    </source>
</evidence>
<name>A0A8H4MBW1_9EURO</name>
<dbReference type="InterPro" id="IPR011009">
    <property type="entry name" value="Kinase-like_dom_sf"/>
</dbReference>
<keyword evidence="5" id="KW-0418">Kinase</keyword>
<dbReference type="Pfam" id="PF00069">
    <property type="entry name" value="Pkinase"/>
    <property type="match status" value="1"/>
</dbReference>
<evidence type="ECO:0000313" key="11">
    <source>
        <dbReference type="Proteomes" id="UP000653565"/>
    </source>
</evidence>
<evidence type="ECO:0000256" key="7">
    <source>
        <dbReference type="ARBA" id="ARBA00047899"/>
    </source>
</evidence>
<sequence>MFVFEYFADHLLHLAQKDLPLEVTKRILRGALRGIAELHEQDIVHIDIKADNVFVDWKYHHVDITSERVQPGDLEDAAHNHPGYDMIGRQAGNWMWRSPEAHAQGPLNKPSDIFSFALVCIFALHKRVIFAIGEEELDEGVDPLAIVLERQISYFVDEDGLNGSFEAYWR</sequence>
<keyword evidence="3" id="KW-0808">Transferase</keyword>
<dbReference type="InterPro" id="IPR053235">
    <property type="entry name" value="Ser_Thr_kinase"/>
</dbReference>
<accession>A0A8H4MBW1</accession>
<evidence type="ECO:0000256" key="2">
    <source>
        <dbReference type="ARBA" id="ARBA00022527"/>
    </source>
</evidence>
<dbReference type="Proteomes" id="UP000653565">
    <property type="component" value="Unassembled WGS sequence"/>
</dbReference>
<evidence type="ECO:0000256" key="1">
    <source>
        <dbReference type="ARBA" id="ARBA00012513"/>
    </source>
</evidence>
<dbReference type="OrthoDB" id="4062651at2759"/>
<dbReference type="Gene3D" id="1.10.510.10">
    <property type="entry name" value="Transferase(Phosphotransferase) domain 1"/>
    <property type="match status" value="1"/>
</dbReference>
<dbReference type="InterPro" id="IPR008271">
    <property type="entry name" value="Ser/Thr_kinase_AS"/>
</dbReference>
<reference evidence="10" key="1">
    <citation type="journal article" date="2020" name="bioRxiv">
        <title>Genomic and phenotypic heterogeneity of clinical isolates of the human pathogens Aspergillus fumigatus, Aspergillus lentulus and Aspergillus fumigatiaffinis.</title>
        <authorList>
            <person name="dos Santos R.A.C."/>
            <person name="Steenwyk J.L."/>
            <person name="Rivero-Menendez O."/>
            <person name="Mead M.E."/>
            <person name="Silva L.P."/>
            <person name="Bastos R.W."/>
            <person name="Alastruey-Izquierdo A."/>
            <person name="Goldman G.H."/>
            <person name="Rokas A."/>
        </authorList>
    </citation>
    <scope>NUCLEOTIDE SEQUENCE</scope>
    <source>
        <strain evidence="10">CNM-CM6805</strain>
    </source>
</reference>
<comment type="catalytic activity">
    <reaction evidence="7">
        <text>L-threonyl-[protein] + ATP = O-phospho-L-threonyl-[protein] + ADP + H(+)</text>
        <dbReference type="Rhea" id="RHEA:46608"/>
        <dbReference type="Rhea" id="RHEA-COMP:11060"/>
        <dbReference type="Rhea" id="RHEA-COMP:11605"/>
        <dbReference type="ChEBI" id="CHEBI:15378"/>
        <dbReference type="ChEBI" id="CHEBI:30013"/>
        <dbReference type="ChEBI" id="CHEBI:30616"/>
        <dbReference type="ChEBI" id="CHEBI:61977"/>
        <dbReference type="ChEBI" id="CHEBI:456216"/>
        <dbReference type="EC" id="2.7.11.1"/>
    </reaction>
</comment>
<dbReference type="AlphaFoldDB" id="A0A8H4MBW1"/>
<dbReference type="GO" id="GO:0005524">
    <property type="term" value="F:ATP binding"/>
    <property type="evidence" value="ECO:0007669"/>
    <property type="project" value="UniProtKB-KW"/>
</dbReference>
<evidence type="ECO:0000256" key="4">
    <source>
        <dbReference type="ARBA" id="ARBA00022741"/>
    </source>
</evidence>
<evidence type="ECO:0000259" key="9">
    <source>
        <dbReference type="PROSITE" id="PS50011"/>
    </source>
</evidence>
<evidence type="ECO:0000256" key="3">
    <source>
        <dbReference type="ARBA" id="ARBA00022679"/>
    </source>
</evidence>
<reference evidence="10" key="2">
    <citation type="submission" date="2020-04" db="EMBL/GenBank/DDBJ databases">
        <authorList>
            <person name="Santos R.A.C."/>
            <person name="Steenwyk J.L."/>
            <person name="Rivero-Menendez O."/>
            <person name="Mead M.E."/>
            <person name="Silva L.P."/>
            <person name="Bastos R.W."/>
            <person name="Alastruey-Izquierdo A."/>
            <person name="Goldman G.H."/>
            <person name="Rokas A."/>
        </authorList>
    </citation>
    <scope>NUCLEOTIDE SEQUENCE</scope>
    <source>
        <strain evidence="10">CNM-CM6805</strain>
    </source>
</reference>
<dbReference type="SUPFAM" id="SSF56112">
    <property type="entry name" value="Protein kinase-like (PK-like)"/>
    <property type="match status" value="1"/>
</dbReference>
<organism evidence="10 11">
    <name type="scientific">Aspergillus fumigatiaffinis</name>
    <dbReference type="NCBI Taxonomy" id="340414"/>
    <lineage>
        <taxon>Eukaryota</taxon>
        <taxon>Fungi</taxon>
        <taxon>Dikarya</taxon>
        <taxon>Ascomycota</taxon>
        <taxon>Pezizomycotina</taxon>
        <taxon>Eurotiomycetes</taxon>
        <taxon>Eurotiomycetidae</taxon>
        <taxon>Eurotiales</taxon>
        <taxon>Aspergillaceae</taxon>
        <taxon>Aspergillus</taxon>
        <taxon>Aspergillus subgen. Fumigati</taxon>
    </lineage>
</organism>
<keyword evidence="4" id="KW-0547">Nucleotide-binding</keyword>
<comment type="catalytic activity">
    <reaction evidence="8">
        <text>L-seryl-[protein] + ATP = O-phospho-L-seryl-[protein] + ADP + H(+)</text>
        <dbReference type="Rhea" id="RHEA:17989"/>
        <dbReference type="Rhea" id="RHEA-COMP:9863"/>
        <dbReference type="Rhea" id="RHEA-COMP:11604"/>
        <dbReference type="ChEBI" id="CHEBI:15378"/>
        <dbReference type="ChEBI" id="CHEBI:29999"/>
        <dbReference type="ChEBI" id="CHEBI:30616"/>
        <dbReference type="ChEBI" id="CHEBI:83421"/>
        <dbReference type="ChEBI" id="CHEBI:456216"/>
        <dbReference type="EC" id="2.7.11.1"/>
    </reaction>
</comment>
<gene>
    <name evidence="10" type="ORF">CNMCM6805_006963</name>
</gene>
<feature type="domain" description="Protein kinase" evidence="9">
    <location>
        <begin position="1"/>
        <end position="170"/>
    </location>
</feature>
<keyword evidence="2" id="KW-0723">Serine/threonine-protein kinase</keyword>
<keyword evidence="11" id="KW-1185">Reference proteome</keyword>
<dbReference type="PANTHER" id="PTHR24361">
    <property type="entry name" value="MITOGEN-ACTIVATED KINASE KINASE KINASE"/>
    <property type="match status" value="1"/>
</dbReference>
<dbReference type="EMBL" id="JAAAPX010000045">
    <property type="protein sequence ID" value="KAF4237465.1"/>
    <property type="molecule type" value="Genomic_DNA"/>
</dbReference>
<keyword evidence="6" id="KW-0067">ATP-binding</keyword>
<dbReference type="GO" id="GO:0005737">
    <property type="term" value="C:cytoplasm"/>
    <property type="evidence" value="ECO:0007669"/>
    <property type="project" value="TreeGrafter"/>
</dbReference>
<dbReference type="PROSITE" id="PS50011">
    <property type="entry name" value="PROTEIN_KINASE_DOM"/>
    <property type="match status" value="1"/>
</dbReference>
<dbReference type="GO" id="GO:0004674">
    <property type="term" value="F:protein serine/threonine kinase activity"/>
    <property type="evidence" value="ECO:0007669"/>
    <property type="project" value="UniProtKB-KW"/>
</dbReference>
<dbReference type="PROSITE" id="PS00108">
    <property type="entry name" value="PROTEIN_KINASE_ST"/>
    <property type="match status" value="1"/>
</dbReference>
<evidence type="ECO:0000256" key="5">
    <source>
        <dbReference type="ARBA" id="ARBA00022777"/>
    </source>
</evidence>
<dbReference type="EC" id="2.7.11.1" evidence="1"/>
<protein>
    <recommendedName>
        <fullName evidence="1">non-specific serine/threonine protein kinase</fullName>
        <ecNumber evidence="1">2.7.11.1</ecNumber>
    </recommendedName>
</protein>
<evidence type="ECO:0000256" key="8">
    <source>
        <dbReference type="ARBA" id="ARBA00048679"/>
    </source>
</evidence>